<keyword evidence="3" id="KW-1185">Reference proteome</keyword>
<keyword evidence="1" id="KW-0472">Membrane</keyword>
<evidence type="ECO:0000256" key="1">
    <source>
        <dbReference type="SAM" id="Phobius"/>
    </source>
</evidence>
<reference evidence="2 3" key="1">
    <citation type="submission" date="2017-02" db="EMBL/GenBank/DDBJ databases">
        <authorList>
            <person name="Peterson S.W."/>
        </authorList>
    </citation>
    <scope>NUCLEOTIDE SEQUENCE [LARGE SCALE GENOMIC DNA]</scope>
    <source>
        <strain evidence="2 3">ATCC 700028</strain>
    </source>
</reference>
<accession>A0A1T4LM60</accession>
<dbReference type="Proteomes" id="UP000191153">
    <property type="component" value="Unassembled WGS sequence"/>
</dbReference>
<keyword evidence="1" id="KW-1133">Transmembrane helix</keyword>
<keyword evidence="1" id="KW-0812">Transmembrane</keyword>
<name>A0A1T4LM60_9FUSO</name>
<evidence type="ECO:0000313" key="3">
    <source>
        <dbReference type="Proteomes" id="UP000191153"/>
    </source>
</evidence>
<dbReference type="STRING" id="180163.SAMN02745174_00917"/>
<proteinExistence type="predicted"/>
<organism evidence="2 3">
    <name type="scientific">Cetobacterium ceti</name>
    <dbReference type="NCBI Taxonomy" id="180163"/>
    <lineage>
        <taxon>Bacteria</taxon>
        <taxon>Fusobacteriati</taxon>
        <taxon>Fusobacteriota</taxon>
        <taxon>Fusobacteriia</taxon>
        <taxon>Fusobacteriales</taxon>
        <taxon>Fusobacteriaceae</taxon>
        <taxon>Cetobacterium</taxon>
    </lineage>
</organism>
<evidence type="ECO:0000313" key="2">
    <source>
        <dbReference type="EMBL" id="SJZ55803.1"/>
    </source>
</evidence>
<dbReference type="AlphaFoldDB" id="A0A1T4LM60"/>
<protein>
    <submittedName>
        <fullName evidence="2">Uncharacterized protein</fullName>
    </submittedName>
</protein>
<dbReference type="EMBL" id="FUWX01000006">
    <property type="protein sequence ID" value="SJZ55803.1"/>
    <property type="molecule type" value="Genomic_DNA"/>
</dbReference>
<gene>
    <name evidence="2" type="ORF">SAMN02745174_00917</name>
</gene>
<feature type="transmembrane region" description="Helical" evidence="1">
    <location>
        <begin position="7"/>
        <end position="30"/>
    </location>
</feature>
<sequence length="141" mass="17070">MKIKIKLIFNILLFSFFINIVGYIGGINYIKYKYIDSIKNYYIYVENNIDNINNLIYYYDNPEILANIIYSLDTYFYMNEILIKEEKYKNLNDILIEQKTIFDRANYETYKKIYFASKELDGNVLFFKKLVRNINKSGFNK</sequence>
<dbReference type="RefSeq" id="WP_078693435.1">
    <property type="nucleotide sequence ID" value="NZ_FUWX01000006.1"/>
</dbReference>